<evidence type="ECO:0000313" key="3">
    <source>
        <dbReference type="EMBL" id="OAR05861.1"/>
    </source>
</evidence>
<feature type="region of interest" description="Disordered" evidence="1">
    <location>
        <begin position="249"/>
        <end position="270"/>
    </location>
</feature>
<feature type="region of interest" description="Disordered" evidence="1">
    <location>
        <begin position="338"/>
        <end position="387"/>
    </location>
</feature>
<reference evidence="3 4" key="1">
    <citation type="submission" date="2016-03" db="EMBL/GenBank/DDBJ databases">
        <title>Fine-scale spatial genetic structure of a fungal parasite of coffee scale insects.</title>
        <authorList>
            <person name="Jackson D."/>
            <person name="Zemenick K.A."/>
            <person name="Malloure B."/>
            <person name="Quandt C.A."/>
            <person name="James T.Y."/>
        </authorList>
    </citation>
    <scope>NUCLEOTIDE SEQUENCE [LARGE SCALE GENOMIC DNA]</scope>
    <source>
        <strain evidence="3 4">UM487</strain>
    </source>
</reference>
<keyword evidence="4" id="KW-1185">Reference proteome</keyword>
<organism evidence="3 4">
    <name type="scientific">Cordyceps confragosa</name>
    <name type="common">Lecanicillium lecanii</name>
    <dbReference type="NCBI Taxonomy" id="2714763"/>
    <lineage>
        <taxon>Eukaryota</taxon>
        <taxon>Fungi</taxon>
        <taxon>Dikarya</taxon>
        <taxon>Ascomycota</taxon>
        <taxon>Pezizomycotina</taxon>
        <taxon>Sordariomycetes</taxon>
        <taxon>Hypocreomycetidae</taxon>
        <taxon>Hypocreales</taxon>
        <taxon>Cordycipitaceae</taxon>
        <taxon>Akanthomyces</taxon>
    </lineage>
</organism>
<evidence type="ECO:0000313" key="4">
    <source>
        <dbReference type="Proteomes" id="UP000243081"/>
    </source>
</evidence>
<feature type="chain" id="PRO_5008104769" evidence="2">
    <location>
        <begin position="18"/>
        <end position="387"/>
    </location>
</feature>
<dbReference type="EMBL" id="LUKN01000059">
    <property type="protein sequence ID" value="OAR05861.1"/>
    <property type="molecule type" value="Genomic_DNA"/>
</dbReference>
<sequence>MFLPISSLLLSACLANAKTIRFFMGGGCDHNEVPLVQCGNVAIPGCCFTDKPFCNFLECLDCTVGNDVYAYDSKRCDRKSKNTCRIGADAGCCVGAGNGNGCAGNWFIGGAGSESDASAADSDISQYSGTGPVPWELLPKTRLHPVTGQLLPEACVGGLEPNNLVYEDQNGIQHSKHMPKGTYKGSMKYLEEHNWAELARLPAWGKYLLSSTIICIKSHTNRTSHATQSQLPISYLLRQQFPVIMPSQEKGTNTRSQAAPAPPASKINPVTGEPLPEGYTAGVEPNQFGYKDGDGVEHLIHMPGGTYQKTIKLYNEKNWDELAKYPVWSMSPEYQSHVGHEQAANAPPQDNQKYTAEDVILTKVDDEEKDGDTENNSGANISDKKRN</sequence>
<comment type="caution">
    <text evidence="3">The sequence shown here is derived from an EMBL/GenBank/DDBJ whole genome shotgun (WGS) entry which is preliminary data.</text>
</comment>
<dbReference type="Proteomes" id="UP000243081">
    <property type="component" value="Unassembled WGS sequence"/>
</dbReference>
<dbReference type="AlphaFoldDB" id="A0A179IVK0"/>
<gene>
    <name evidence="3" type="ORF">LLEC1_05761</name>
</gene>
<keyword evidence="2" id="KW-0732">Signal</keyword>
<accession>A0A179IVK0</accession>
<evidence type="ECO:0000256" key="2">
    <source>
        <dbReference type="SAM" id="SignalP"/>
    </source>
</evidence>
<proteinExistence type="predicted"/>
<name>A0A179IVK0_CORDF</name>
<dbReference type="OrthoDB" id="3919839at2759"/>
<protein>
    <submittedName>
        <fullName evidence="3">Uncharacterized protein</fullName>
    </submittedName>
</protein>
<evidence type="ECO:0000256" key="1">
    <source>
        <dbReference type="SAM" id="MobiDB-lite"/>
    </source>
</evidence>
<feature type="signal peptide" evidence="2">
    <location>
        <begin position="1"/>
        <end position="17"/>
    </location>
</feature>